<dbReference type="InterPro" id="IPR000719">
    <property type="entry name" value="Prot_kinase_dom"/>
</dbReference>
<feature type="domain" description="Protein kinase" evidence="1">
    <location>
        <begin position="1"/>
        <end position="177"/>
    </location>
</feature>
<evidence type="ECO:0000313" key="2">
    <source>
        <dbReference type="EMBL" id="KAF2491292.1"/>
    </source>
</evidence>
<keyword evidence="2" id="KW-0808">Transferase</keyword>
<dbReference type="PROSITE" id="PS50011">
    <property type="entry name" value="PROTEIN_KINASE_DOM"/>
    <property type="match status" value="1"/>
</dbReference>
<dbReference type="PROSITE" id="PS00108">
    <property type="entry name" value="PROTEIN_KINASE_ST"/>
    <property type="match status" value="1"/>
</dbReference>
<dbReference type="CDD" id="cd00180">
    <property type="entry name" value="PKc"/>
    <property type="match status" value="1"/>
</dbReference>
<dbReference type="Gene3D" id="1.10.510.10">
    <property type="entry name" value="Transferase(Phosphotransferase) domain 1"/>
    <property type="match status" value="1"/>
</dbReference>
<name>A0A6A6QG92_9PEZI</name>
<dbReference type="EMBL" id="MU004195">
    <property type="protein sequence ID" value="KAF2491292.1"/>
    <property type="molecule type" value="Genomic_DNA"/>
</dbReference>
<dbReference type="Proteomes" id="UP000799750">
    <property type="component" value="Unassembled WGS sequence"/>
</dbReference>
<organism evidence="2 3">
    <name type="scientific">Lophium mytilinum</name>
    <dbReference type="NCBI Taxonomy" id="390894"/>
    <lineage>
        <taxon>Eukaryota</taxon>
        <taxon>Fungi</taxon>
        <taxon>Dikarya</taxon>
        <taxon>Ascomycota</taxon>
        <taxon>Pezizomycotina</taxon>
        <taxon>Dothideomycetes</taxon>
        <taxon>Pleosporomycetidae</taxon>
        <taxon>Mytilinidiales</taxon>
        <taxon>Mytilinidiaceae</taxon>
        <taxon>Lophium</taxon>
    </lineage>
</organism>
<dbReference type="OrthoDB" id="4062651at2759"/>
<dbReference type="GO" id="GO:0005524">
    <property type="term" value="F:ATP binding"/>
    <property type="evidence" value="ECO:0007669"/>
    <property type="project" value="InterPro"/>
</dbReference>
<dbReference type="Pfam" id="PF00069">
    <property type="entry name" value="Pkinase"/>
    <property type="match status" value="1"/>
</dbReference>
<dbReference type="SMART" id="SM00220">
    <property type="entry name" value="S_TKc"/>
    <property type="match status" value="1"/>
</dbReference>
<gene>
    <name evidence="2" type="ORF">BU16DRAFT_434675</name>
</gene>
<reference evidence="2" key="1">
    <citation type="journal article" date="2020" name="Stud. Mycol.">
        <title>101 Dothideomycetes genomes: a test case for predicting lifestyles and emergence of pathogens.</title>
        <authorList>
            <person name="Haridas S."/>
            <person name="Albert R."/>
            <person name="Binder M."/>
            <person name="Bloem J."/>
            <person name="Labutti K."/>
            <person name="Salamov A."/>
            <person name="Andreopoulos B."/>
            <person name="Baker S."/>
            <person name="Barry K."/>
            <person name="Bills G."/>
            <person name="Bluhm B."/>
            <person name="Cannon C."/>
            <person name="Castanera R."/>
            <person name="Culley D."/>
            <person name="Daum C."/>
            <person name="Ezra D."/>
            <person name="Gonzalez J."/>
            <person name="Henrissat B."/>
            <person name="Kuo A."/>
            <person name="Liang C."/>
            <person name="Lipzen A."/>
            <person name="Lutzoni F."/>
            <person name="Magnuson J."/>
            <person name="Mondo S."/>
            <person name="Nolan M."/>
            <person name="Ohm R."/>
            <person name="Pangilinan J."/>
            <person name="Park H.-J."/>
            <person name="Ramirez L."/>
            <person name="Alfaro M."/>
            <person name="Sun H."/>
            <person name="Tritt A."/>
            <person name="Yoshinaga Y."/>
            <person name="Zwiers L.-H."/>
            <person name="Turgeon B."/>
            <person name="Goodwin S."/>
            <person name="Spatafora J."/>
            <person name="Crous P."/>
            <person name="Grigoriev I."/>
        </authorList>
    </citation>
    <scope>NUCLEOTIDE SEQUENCE</scope>
    <source>
        <strain evidence="2">CBS 269.34</strain>
    </source>
</reference>
<accession>A0A6A6QG92</accession>
<keyword evidence="2" id="KW-0418">Kinase</keyword>
<evidence type="ECO:0000313" key="3">
    <source>
        <dbReference type="Proteomes" id="UP000799750"/>
    </source>
</evidence>
<dbReference type="GO" id="GO:0004674">
    <property type="term" value="F:protein serine/threonine kinase activity"/>
    <property type="evidence" value="ECO:0007669"/>
    <property type="project" value="TreeGrafter"/>
</dbReference>
<dbReference type="PANTHER" id="PTHR24359">
    <property type="entry name" value="SERINE/THREONINE-PROTEIN KINASE SBK1"/>
    <property type="match status" value="1"/>
</dbReference>
<dbReference type="AlphaFoldDB" id="A0A6A6QG92"/>
<dbReference type="InterPro" id="IPR011009">
    <property type="entry name" value="Kinase-like_dom_sf"/>
</dbReference>
<proteinExistence type="predicted"/>
<feature type="non-terminal residue" evidence="2">
    <location>
        <position position="1"/>
    </location>
</feature>
<dbReference type="PANTHER" id="PTHR24359:SF1">
    <property type="entry name" value="INHIBITOR OF NUCLEAR FACTOR KAPPA-B KINASE EPSILON SUBUNIT HOMOLOG 1-RELATED"/>
    <property type="match status" value="1"/>
</dbReference>
<keyword evidence="3" id="KW-1185">Reference proteome</keyword>
<evidence type="ECO:0000259" key="1">
    <source>
        <dbReference type="PROSITE" id="PS50011"/>
    </source>
</evidence>
<feature type="non-terminal residue" evidence="2">
    <location>
        <position position="177"/>
    </location>
</feature>
<protein>
    <submittedName>
        <fullName evidence="2">Kinase-like protein</fullName>
    </submittedName>
</protein>
<dbReference type="InterPro" id="IPR008271">
    <property type="entry name" value="Ser/Thr_kinase_AS"/>
</dbReference>
<dbReference type="SUPFAM" id="SSF56112">
    <property type="entry name" value="Protein kinase-like (PK-like)"/>
    <property type="match status" value="1"/>
</dbReference>
<sequence>YARKSMFLRRSSERQLREMIENEIAVIKSMRHPHIVSIYCTYQEKQQYSIVLEPLAQADLETWLDQQDGTTATSKLSPLLEKWILCLATTLAFMHGHGVRHKDIKTKNILVQGTRIVYSDFGSSRAFLEENAASTEGPAYGHTRMYSAPEVIAWERRNTSADVFSLGCVLTEIVNVL</sequence>